<evidence type="ECO:0000256" key="1">
    <source>
        <dbReference type="SAM" id="SignalP"/>
    </source>
</evidence>
<dbReference type="RefSeq" id="WP_073032445.1">
    <property type="nucleotide sequence ID" value="NZ_BMLR01000001.1"/>
</dbReference>
<keyword evidence="3" id="KW-1185">Reference proteome</keyword>
<evidence type="ECO:0000313" key="2">
    <source>
        <dbReference type="EMBL" id="SHL09267.1"/>
    </source>
</evidence>
<dbReference type="Proteomes" id="UP000183974">
    <property type="component" value="Unassembled WGS sequence"/>
</dbReference>
<gene>
    <name evidence="2" type="ORF">SAMN05444398_101562</name>
</gene>
<protein>
    <submittedName>
        <fullName evidence="2">Uncharacterized protein</fullName>
    </submittedName>
</protein>
<dbReference type="OrthoDB" id="7856615at2"/>
<reference evidence="2 3" key="1">
    <citation type="submission" date="2016-11" db="EMBL/GenBank/DDBJ databases">
        <authorList>
            <person name="Jaros S."/>
            <person name="Januszkiewicz K."/>
            <person name="Wedrychowicz H."/>
        </authorList>
    </citation>
    <scope>NUCLEOTIDE SEQUENCE [LARGE SCALE GENOMIC DNA]</scope>
    <source>
        <strain evidence="2 3">DSM 29589</strain>
    </source>
</reference>
<accession>A0A1M6XTF5</accession>
<name>A0A1M6XTF5_9RHOB</name>
<sequence>MSAQAALVPALLCAWPAFADGGELYPAADCAALWFGYGDYAAVSSFLDGQQAAYDKANAFRAAAIRLTGDAEAVEAHIARWRPDMALMMEAYIGHADRSSREIFERLSDTCKDFARTQPETRLLQ</sequence>
<proteinExistence type="predicted"/>
<dbReference type="EMBL" id="FRBR01000001">
    <property type="protein sequence ID" value="SHL09267.1"/>
    <property type="molecule type" value="Genomic_DNA"/>
</dbReference>
<evidence type="ECO:0000313" key="3">
    <source>
        <dbReference type="Proteomes" id="UP000183974"/>
    </source>
</evidence>
<organism evidence="2 3">
    <name type="scientific">Roseovarius pacificus</name>
    <dbReference type="NCBI Taxonomy" id="337701"/>
    <lineage>
        <taxon>Bacteria</taxon>
        <taxon>Pseudomonadati</taxon>
        <taxon>Pseudomonadota</taxon>
        <taxon>Alphaproteobacteria</taxon>
        <taxon>Rhodobacterales</taxon>
        <taxon>Roseobacteraceae</taxon>
        <taxon>Roseovarius</taxon>
    </lineage>
</organism>
<feature type="signal peptide" evidence="1">
    <location>
        <begin position="1"/>
        <end position="19"/>
    </location>
</feature>
<feature type="chain" id="PRO_5013200921" evidence="1">
    <location>
        <begin position="20"/>
        <end position="125"/>
    </location>
</feature>
<dbReference type="STRING" id="337701.SAMN05444398_101562"/>
<keyword evidence="1" id="KW-0732">Signal</keyword>
<dbReference type="AlphaFoldDB" id="A0A1M6XTF5"/>